<dbReference type="KEGG" id="htu:Htur_1271"/>
<dbReference type="HOGENOM" id="CLU_106565_0_0_2"/>
<dbReference type="Pfam" id="PF26045">
    <property type="entry name" value="OB_2TM_halo"/>
    <property type="match status" value="1"/>
</dbReference>
<dbReference type="Proteomes" id="UP000001903">
    <property type="component" value="Chromosome"/>
</dbReference>
<reference evidence="2 3" key="1">
    <citation type="journal article" date="2010" name="Stand. Genomic Sci.">
        <title>Complete genome sequence of Haloterrigena turkmenica type strain (4k).</title>
        <authorList>
            <person name="Saunders E."/>
            <person name="Tindall B.J."/>
            <person name="Fahnrich R."/>
            <person name="Lapidus A."/>
            <person name="Copeland A."/>
            <person name="Del Rio T.G."/>
            <person name="Lucas S."/>
            <person name="Chen F."/>
            <person name="Tice H."/>
            <person name="Cheng J.F."/>
            <person name="Han C."/>
            <person name="Detter J.C."/>
            <person name="Bruce D."/>
            <person name="Goodwin L."/>
            <person name="Chain P."/>
            <person name="Pitluck S."/>
            <person name="Pati A."/>
            <person name="Ivanova N."/>
            <person name="Mavromatis K."/>
            <person name="Chen A."/>
            <person name="Palaniappan K."/>
            <person name="Land M."/>
            <person name="Hauser L."/>
            <person name="Chang Y.J."/>
            <person name="Jeffries C.D."/>
            <person name="Brettin T."/>
            <person name="Rohde M."/>
            <person name="Goker M."/>
            <person name="Bristow J."/>
            <person name="Eisen J.A."/>
            <person name="Markowitz V."/>
            <person name="Hugenholtz P."/>
            <person name="Klenk H.P."/>
            <person name="Kyrpides N.C."/>
        </authorList>
    </citation>
    <scope>NUCLEOTIDE SEQUENCE [LARGE SCALE GENOMIC DNA]</scope>
    <source>
        <strain evidence="3">ATCC 51198 / DSM 5511 / JCM 9101 / NCIMB 13204 / VKM B-1734 / 4k</strain>
    </source>
</reference>
<evidence type="ECO:0000313" key="2">
    <source>
        <dbReference type="EMBL" id="ADB60161.1"/>
    </source>
</evidence>
<dbReference type="EMBL" id="CP001860">
    <property type="protein sequence ID" value="ADB60161.1"/>
    <property type="molecule type" value="Genomic_DNA"/>
</dbReference>
<accession>D2RPC7</accession>
<feature type="compositionally biased region" description="Basic and acidic residues" evidence="1">
    <location>
        <begin position="185"/>
        <end position="226"/>
    </location>
</feature>
<dbReference type="STRING" id="543526.Htur_1271"/>
<gene>
    <name evidence="2" type="ordered locus">Htur_1271</name>
</gene>
<dbReference type="AlphaFoldDB" id="D2RPC7"/>
<dbReference type="RefSeq" id="WP_012942467.1">
    <property type="nucleotide sequence ID" value="NC_013743.1"/>
</dbReference>
<dbReference type="InterPro" id="IPR058927">
    <property type="entry name" value="OB_2TM"/>
</dbReference>
<dbReference type="OrthoDB" id="206389at2157"/>
<keyword evidence="3" id="KW-1185">Reference proteome</keyword>
<dbReference type="GeneID" id="8741861"/>
<organism evidence="2 3">
    <name type="scientific">Haloterrigena turkmenica (strain ATCC 51198 / DSM 5511 / JCM 9101 / NCIMB 13204 / VKM B-1734 / 4k)</name>
    <name type="common">Halococcus turkmenicus</name>
    <dbReference type="NCBI Taxonomy" id="543526"/>
    <lineage>
        <taxon>Archaea</taxon>
        <taxon>Methanobacteriati</taxon>
        <taxon>Methanobacteriota</taxon>
        <taxon>Stenosarchaea group</taxon>
        <taxon>Halobacteria</taxon>
        <taxon>Halobacteriales</taxon>
        <taxon>Natrialbaceae</taxon>
        <taxon>Haloterrigena</taxon>
    </lineage>
</organism>
<evidence type="ECO:0000256" key="1">
    <source>
        <dbReference type="SAM" id="MobiDB-lite"/>
    </source>
</evidence>
<name>D2RPC7_HALTV</name>
<evidence type="ECO:0008006" key="4">
    <source>
        <dbReference type="Google" id="ProtNLM"/>
    </source>
</evidence>
<feature type="compositionally biased region" description="Basic and acidic residues" evidence="1">
    <location>
        <begin position="162"/>
        <end position="175"/>
    </location>
</feature>
<dbReference type="eggNOG" id="arCOG02859">
    <property type="taxonomic scope" value="Archaea"/>
</dbReference>
<evidence type="ECO:0000313" key="3">
    <source>
        <dbReference type="Proteomes" id="UP000001903"/>
    </source>
</evidence>
<sequence length="226" mass="24367">MSEPYGQRGRILAGVVLVGLLAACSVWAGATTGDLTESRYPDETDVTSEPAAYVGDRVALGGYVVDTDPVVIATRASGYGRFTLVDANARLRTDDAPLERGDRVTAFGTLEDDSTLAVERALTRDPSETRYMFVASALGGLWVVGRFVRHWRVDRTGLAIVPRERSPGSRSDHGNGRNGTRKATRASERRTTQSRDNRPSAADGRRTDTHAERGERDASAGGDSRA</sequence>
<feature type="region of interest" description="Disordered" evidence="1">
    <location>
        <begin position="162"/>
        <end position="226"/>
    </location>
</feature>
<proteinExistence type="predicted"/>
<protein>
    <recommendedName>
        <fullName evidence="4">Nucleic acid binding OB-fold tRNA/helicase-type</fullName>
    </recommendedName>
</protein>